<dbReference type="AlphaFoldDB" id="A0A8T9BRG9"/>
<keyword evidence="8" id="KW-1185">Reference proteome</keyword>
<dbReference type="Proteomes" id="UP000469559">
    <property type="component" value="Unassembled WGS sequence"/>
</dbReference>
<evidence type="ECO:0000256" key="5">
    <source>
        <dbReference type="SAM" id="MobiDB-lite"/>
    </source>
</evidence>
<dbReference type="InterPro" id="IPR000608">
    <property type="entry name" value="UBC"/>
</dbReference>
<dbReference type="Gene3D" id="3.90.228.10">
    <property type="match status" value="1"/>
</dbReference>
<dbReference type="OrthoDB" id="109543at2759"/>
<dbReference type="InterPro" id="IPR012317">
    <property type="entry name" value="Poly(ADP-ribose)pol_cat_dom"/>
</dbReference>
<dbReference type="GO" id="GO:0016779">
    <property type="term" value="F:nucleotidyltransferase activity"/>
    <property type="evidence" value="ECO:0007669"/>
    <property type="project" value="UniProtKB-KW"/>
</dbReference>
<organism evidence="7 8">
    <name type="scientific">Lachnellula arida</name>
    <dbReference type="NCBI Taxonomy" id="1316785"/>
    <lineage>
        <taxon>Eukaryota</taxon>
        <taxon>Fungi</taxon>
        <taxon>Dikarya</taxon>
        <taxon>Ascomycota</taxon>
        <taxon>Pezizomycotina</taxon>
        <taxon>Leotiomycetes</taxon>
        <taxon>Helotiales</taxon>
        <taxon>Lachnaceae</taxon>
        <taxon>Lachnellula</taxon>
    </lineage>
</organism>
<proteinExistence type="predicted"/>
<keyword evidence="4" id="KW-0520">NAD</keyword>
<dbReference type="EMBL" id="QGMF01000026">
    <property type="protein sequence ID" value="TVY21133.1"/>
    <property type="molecule type" value="Genomic_DNA"/>
</dbReference>
<sequence length="1199" mass="131805">MPRKAYIADVAKVTAQEIPGIKSIAKGSEDGDLNICFVPSSGIPIEIGLLALDVSEYPDGNTYMISTISENVPEGVNNSLDTVQETSAGMSLPDLVAAISKKLLKLLVSGSRENPVDLDDASDAASDVEMTDDESENYSSDDDWGMDPSGGGRATATAIKLSPRDAAKINQRIRADLRAVKLAGFRIGILNGLKADSVSSMLSISVQVTKLGLSDEAIQAWDLEAQQYIVLLIRYSNGYKDFETIMREAAKSAGVDFRIGFSNKYKPTNLEAVVAFTELAKNAKDSSETANPGSEEHEKKAAGFSNLFISSSLNEFINQTFISLVKIRGSIGVNWLGAKAWYNHNQSRTDTPNSELPEEYYVKDVHESTLPDMLAKDHMDDVQATQISIPLVAAQFSLRYLVRCTEYCLVCHDKIEEQFDALKPYVCSKPLCLYQYMSLGFGPSVEHEIMTQPYVVDLLVSFCYSSAMNQRLREYPTGMSLAVPAVIFRRTNYQASSRGAPQAGIQTPRTSDESAKILTDVKIDINRHEIVFDGSQEGSPVRKGDWVIVTTGGRPADHYRVQDTSLFPTIQLAETAVTQKVTASISLNTPADAPVVATPATTPPPPFLIPATFQVYNQNFDDMDDISKSETIVTLLETLPSVLEMRTYLTQQYRRSEPSLLAWNDRVSPAALGLLRWIIASNRSCIVQVDRCPGQDDQDVAKAKVKLDQRISGISEHWVQFRLAQGAPDKEQKFLNALKAQQANLDPKHPTLFAWHGSPLQNWHSIIRNGLDFKETIHGRAFGHGVYHAIDQNTSVGYAQLSTTTWQGSVLNINSAMSLNEIVNCPSEFISSTPYLVVQHIDWIQCRYLLVQVQGARDSLYGATQSPNPSSTGDGSALEVEQDPKFTARSTTNKAIGVPQCAILTSRSFRVDKTDDTRQNKRRKHSITVDKLSSVAASDSDDMEDLIFLLSDEESNNDRGKGREEELVILGSTLKLSPKTDFVPGSLDQSNLPMLEPPAYATMMATKALNRSLKEVLEVQKKVPLHELGWYIDANLINNVYQWIVELHSFESNLPIAQDMKDAGITSVVLEIRFGKDYPHSPPFVRVIRPRFLPFMNGGGGHVTAGGAMCMELLTNSGWSAVSSIESVLLQVRMAISNLEPKPARLQSQGKQRQFDYGISEAIDAYRRACATHGWQVPPDFGDFGAPGANNFASGSGGS</sequence>
<dbReference type="InterPro" id="IPR051838">
    <property type="entry name" value="ARTD_PARP"/>
</dbReference>
<keyword evidence="2" id="KW-0808">Transferase</keyword>
<keyword evidence="1" id="KW-0328">Glycosyltransferase</keyword>
<dbReference type="Pfam" id="PF00179">
    <property type="entry name" value="UQ_con"/>
    <property type="match status" value="1"/>
</dbReference>
<evidence type="ECO:0000256" key="4">
    <source>
        <dbReference type="ARBA" id="ARBA00023027"/>
    </source>
</evidence>
<feature type="compositionally biased region" description="Acidic residues" evidence="5">
    <location>
        <begin position="129"/>
        <end position="145"/>
    </location>
</feature>
<evidence type="ECO:0000256" key="1">
    <source>
        <dbReference type="ARBA" id="ARBA00022676"/>
    </source>
</evidence>
<dbReference type="PROSITE" id="PS50127">
    <property type="entry name" value="UBC_2"/>
    <property type="match status" value="1"/>
</dbReference>
<dbReference type="GO" id="GO:0003950">
    <property type="term" value="F:NAD+ poly-ADP-ribosyltransferase activity"/>
    <property type="evidence" value="ECO:0007669"/>
    <property type="project" value="InterPro"/>
</dbReference>
<evidence type="ECO:0000313" key="8">
    <source>
        <dbReference type="Proteomes" id="UP000469559"/>
    </source>
</evidence>
<dbReference type="InterPro" id="IPR016135">
    <property type="entry name" value="UBQ-conjugating_enzyme/RWD"/>
</dbReference>
<keyword evidence="3" id="KW-0548">Nucleotidyltransferase</keyword>
<dbReference type="PANTHER" id="PTHR21328">
    <property type="entry name" value="POLY ADP-RIBOSE POLYMERASE FAMILY, MEMBER PARP"/>
    <property type="match status" value="1"/>
</dbReference>
<evidence type="ECO:0000313" key="7">
    <source>
        <dbReference type="EMBL" id="TVY21133.1"/>
    </source>
</evidence>
<reference evidence="7 8" key="1">
    <citation type="submission" date="2018-05" db="EMBL/GenBank/DDBJ databases">
        <title>Whole genome sequencing for identification of molecular markers to develop diagnostic detection tools for the regulated plant pathogen Lachnellula willkommii.</title>
        <authorList>
            <person name="Giroux E."/>
            <person name="Bilodeau G."/>
        </authorList>
    </citation>
    <scope>NUCLEOTIDE SEQUENCE [LARGE SCALE GENOMIC DNA]</scope>
    <source>
        <strain evidence="7 8">CBS 203.66</strain>
    </source>
</reference>
<gene>
    <name evidence="7" type="primary">Ube2q2</name>
    <name evidence="7" type="ORF">LARI1_G001069</name>
</gene>
<dbReference type="CDD" id="cd23802">
    <property type="entry name" value="UBCc_UBE2Q"/>
    <property type="match status" value="1"/>
</dbReference>
<evidence type="ECO:0000256" key="3">
    <source>
        <dbReference type="ARBA" id="ARBA00022695"/>
    </source>
</evidence>
<protein>
    <submittedName>
        <fullName evidence="7">Ubiquitin-conjugating enzyme E2 Q2</fullName>
    </submittedName>
</protein>
<name>A0A8T9BRG9_9HELO</name>
<dbReference type="SUPFAM" id="SSF56399">
    <property type="entry name" value="ADP-ribosylation"/>
    <property type="match status" value="1"/>
</dbReference>
<dbReference type="SUPFAM" id="SSF54495">
    <property type="entry name" value="UBC-like"/>
    <property type="match status" value="1"/>
</dbReference>
<evidence type="ECO:0000259" key="6">
    <source>
        <dbReference type="PROSITE" id="PS50127"/>
    </source>
</evidence>
<accession>A0A8T9BRG9</accession>
<feature type="region of interest" description="Disordered" evidence="5">
    <location>
        <begin position="114"/>
        <end position="147"/>
    </location>
</feature>
<feature type="domain" description="UBC core" evidence="6">
    <location>
        <begin position="1007"/>
        <end position="1176"/>
    </location>
</feature>
<dbReference type="Pfam" id="PF00644">
    <property type="entry name" value="PARP"/>
    <property type="match status" value="1"/>
</dbReference>
<dbReference type="FunFam" id="3.10.110.10:FF:000107">
    <property type="entry name" value="Ubiquitin conjugating enzyme, putative"/>
    <property type="match status" value="1"/>
</dbReference>
<dbReference type="Gene3D" id="3.10.110.10">
    <property type="entry name" value="Ubiquitin Conjugating Enzyme"/>
    <property type="match status" value="1"/>
</dbReference>
<evidence type="ECO:0000256" key="2">
    <source>
        <dbReference type="ARBA" id="ARBA00022679"/>
    </source>
</evidence>
<comment type="caution">
    <text evidence="7">The sequence shown here is derived from an EMBL/GenBank/DDBJ whole genome shotgun (WGS) entry which is preliminary data.</text>
</comment>